<gene>
    <name evidence="5" type="primary">ssb</name>
    <name evidence="5" type="ORF">HOQ43_06775</name>
</gene>
<dbReference type="Proteomes" id="UP000574690">
    <property type="component" value="Unassembled WGS sequence"/>
</dbReference>
<dbReference type="GO" id="GO:0003697">
    <property type="term" value="F:single-stranded DNA binding"/>
    <property type="evidence" value="ECO:0007669"/>
    <property type="project" value="InterPro"/>
</dbReference>
<dbReference type="SUPFAM" id="SSF50249">
    <property type="entry name" value="Nucleic acid-binding proteins"/>
    <property type="match status" value="1"/>
</dbReference>
<dbReference type="EMBL" id="JABFXE010000286">
    <property type="protein sequence ID" value="NUQ88152.1"/>
    <property type="molecule type" value="Genomic_DNA"/>
</dbReference>
<dbReference type="PROSITE" id="PS50935">
    <property type="entry name" value="SSB"/>
    <property type="match status" value="1"/>
</dbReference>
<dbReference type="InterPro" id="IPR011344">
    <property type="entry name" value="ssDNA-bd"/>
</dbReference>
<organism evidence="5 6">
    <name type="scientific">Glycomyces artemisiae</name>
    <dbReference type="NCBI Taxonomy" id="1076443"/>
    <lineage>
        <taxon>Bacteria</taxon>
        <taxon>Bacillati</taxon>
        <taxon>Actinomycetota</taxon>
        <taxon>Actinomycetes</taxon>
        <taxon>Glycomycetales</taxon>
        <taxon>Glycomycetaceae</taxon>
        <taxon>Glycomyces</taxon>
    </lineage>
</organism>
<feature type="non-terminal residue" evidence="5">
    <location>
        <position position="1"/>
    </location>
</feature>
<feature type="compositionally biased region" description="Low complexity" evidence="4">
    <location>
        <begin position="96"/>
        <end position="112"/>
    </location>
</feature>
<evidence type="ECO:0000313" key="5">
    <source>
        <dbReference type="EMBL" id="NUQ88152.1"/>
    </source>
</evidence>
<evidence type="ECO:0000256" key="3">
    <source>
        <dbReference type="RuleBase" id="RU000524"/>
    </source>
</evidence>
<comment type="caution">
    <text evidence="5">The sequence shown here is derived from an EMBL/GenBank/DDBJ whole genome shotgun (WGS) entry which is preliminary data.</text>
</comment>
<dbReference type="CDD" id="cd04496">
    <property type="entry name" value="SSB_OBF"/>
    <property type="match status" value="1"/>
</dbReference>
<accession>A0A850CAH0</accession>
<dbReference type="InterPro" id="IPR000424">
    <property type="entry name" value="Primosome_PriB/ssb"/>
</dbReference>
<evidence type="ECO:0000256" key="2">
    <source>
        <dbReference type="PROSITE-ProRule" id="PRU00252"/>
    </source>
</evidence>
<dbReference type="InterPro" id="IPR012340">
    <property type="entry name" value="NA-bd_OB-fold"/>
</dbReference>
<evidence type="ECO:0000256" key="1">
    <source>
        <dbReference type="ARBA" id="ARBA00023125"/>
    </source>
</evidence>
<feature type="region of interest" description="Disordered" evidence="4">
    <location>
        <begin position="91"/>
        <end position="135"/>
    </location>
</feature>
<dbReference type="NCBIfam" id="TIGR00621">
    <property type="entry name" value="ssb"/>
    <property type="match status" value="1"/>
</dbReference>
<dbReference type="Pfam" id="PF00436">
    <property type="entry name" value="SSB"/>
    <property type="match status" value="1"/>
</dbReference>
<reference evidence="5 6" key="1">
    <citation type="submission" date="2020-05" db="EMBL/GenBank/DDBJ databases">
        <title>DNA-SIP metagenomic assembled genomes.</title>
        <authorList>
            <person name="Yu J."/>
        </authorList>
    </citation>
    <scope>NUCLEOTIDE SEQUENCE [LARGE SCALE GENOMIC DNA]</scope>
    <source>
        <strain evidence="5">Bin5.27</strain>
    </source>
</reference>
<dbReference type="GO" id="GO:0006260">
    <property type="term" value="P:DNA replication"/>
    <property type="evidence" value="ECO:0007669"/>
    <property type="project" value="InterPro"/>
</dbReference>
<protein>
    <recommendedName>
        <fullName evidence="3">Single-stranded DNA-binding protein</fullName>
    </recommendedName>
</protein>
<dbReference type="AlphaFoldDB" id="A0A850CAH0"/>
<keyword evidence="1 2" id="KW-0238">DNA-binding</keyword>
<sequence>AVAKFRIASTPRTFDKSANEWRDGDTLFLTVEAWRKLGENVAASLKRGDRAIVRGALKQRSYEDSNGVKRTDYELDAEDVGASLKNATAAVQKTTGNRQQQNAGYGQQQAQQGYGGYGQQPQQQRDPWATQEPPF</sequence>
<dbReference type="Gene3D" id="2.40.50.140">
    <property type="entry name" value="Nucleic acid-binding proteins"/>
    <property type="match status" value="1"/>
</dbReference>
<evidence type="ECO:0000313" key="6">
    <source>
        <dbReference type="Proteomes" id="UP000574690"/>
    </source>
</evidence>
<evidence type="ECO:0000256" key="4">
    <source>
        <dbReference type="SAM" id="MobiDB-lite"/>
    </source>
</evidence>
<dbReference type="PIRSF" id="PIRSF002070">
    <property type="entry name" value="SSB"/>
    <property type="match status" value="1"/>
</dbReference>
<proteinExistence type="predicted"/>
<name>A0A850CAH0_9ACTN</name>